<comment type="similarity">
    <text evidence="6">Belongs to the RuvA family.</text>
</comment>
<dbReference type="GO" id="GO:0048476">
    <property type="term" value="C:Holliday junction resolvase complex"/>
    <property type="evidence" value="ECO:0007669"/>
    <property type="project" value="UniProtKB-UniRule"/>
</dbReference>
<keyword evidence="9" id="KW-1185">Reference proteome</keyword>
<dbReference type="CDD" id="cd14332">
    <property type="entry name" value="UBA_RuvA_C"/>
    <property type="match status" value="1"/>
</dbReference>
<dbReference type="InterPro" id="IPR036267">
    <property type="entry name" value="RuvA_C_sf"/>
</dbReference>
<comment type="subcellular location">
    <subcellularLocation>
        <location evidence="6">Cytoplasm</location>
    </subcellularLocation>
</comment>
<dbReference type="GO" id="GO:0005737">
    <property type="term" value="C:cytoplasm"/>
    <property type="evidence" value="ECO:0007669"/>
    <property type="project" value="UniProtKB-SubCell"/>
</dbReference>
<dbReference type="GO" id="GO:0009379">
    <property type="term" value="C:Holliday junction helicase complex"/>
    <property type="evidence" value="ECO:0007669"/>
    <property type="project" value="InterPro"/>
</dbReference>
<comment type="caution">
    <text evidence="8">The sequence shown here is derived from an EMBL/GenBank/DDBJ whole genome shotgun (WGS) entry which is preliminary data.</text>
</comment>
<reference evidence="8 9" key="1">
    <citation type="submission" date="2011-10" db="EMBL/GenBank/DDBJ databases">
        <title>The Genome Sequence of Lachnospiraceae bacterium ACC2.</title>
        <authorList>
            <consortium name="The Broad Institute Genome Sequencing Platform"/>
            <person name="Earl A."/>
            <person name="Ward D."/>
            <person name="Feldgarden M."/>
            <person name="Gevers D."/>
            <person name="Sizova M."/>
            <person name="Hazen A."/>
            <person name="Epstein S."/>
            <person name="Young S.K."/>
            <person name="Zeng Q."/>
            <person name="Gargeya S."/>
            <person name="Fitzgerald M."/>
            <person name="Haas B."/>
            <person name="Abouelleil A."/>
            <person name="Alvarado L."/>
            <person name="Arachchi H.M."/>
            <person name="Berlin A."/>
            <person name="Brown A."/>
            <person name="Chapman S.B."/>
            <person name="Chen Z."/>
            <person name="Dunbar C."/>
            <person name="Freedman E."/>
            <person name="Gearin G."/>
            <person name="Goldberg J."/>
            <person name="Griggs A."/>
            <person name="Gujja S."/>
            <person name="Heiman D."/>
            <person name="Howarth C."/>
            <person name="Larson L."/>
            <person name="Lui A."/>
            <person name="MacDonald P.J.P."/>
            <person name="Montmayeur A."/>
            <person name="Murphy C."/>
            <person name="Neiman D."/>
            <person name="Pearson M."/>
            <person name="Priest M."/>
            <person name="Roberts A."/>
            <person name="Saif S."/>
            <person name="Shea T."/>
            <person name="Shenoy N."/>
            <person name="Sisk P."/>
            <person name="Stolte C."/>
            <person name="Sykes S."/>
            <person name="Wortman J."/>
            <person name="Nusbaum C."/>
            <person name="Birren B."/>
        </authorList>
    </citation>
    <scope>NUCLEOTIDE SEQUENCE [LARGE SCALE GENOMIC DNA]</scope>
    <source>
        <strain evidence="8 9">ACC2</strain>
    </source>
</reference>
<feature type="domain" description="Helix-hairpin-helix DNA-binding motif class 1" evidence="7">
    <location>
        <begin position="73"/>
        <end position="92"/>
    </location>
</feature>
<name>A0AA36Y6F7_9FIRM</name>
<dbReference type="EMBL" id="AGEL01000003">
    <property type="protein sequence ID" value="EHO18020.1"/>
    <property type="molecule type" value="Genomic_DNA"/>
</dbReference>
<comment type="subunit">
    <text evidence="6">Homotetramer. Forms an RuvA(8)-RuvB(12)-Holliday junction (HJ) complex. HJ DNA is sandwiched between 2 RuvA tetramers; dsDNA enters through RuvA and exits via RuvB. An RuvB hexamer assembles on each DNA strand where it exits the tetramer. Each RuvB hexamer is contacted by two RuvA subunits (via domain III) on 2 adjacent RuvB subunits; this complex drives branch migration. In the full resolvosome a probable DNA-RuvA(4)-RuvB(12)-RuvC(2) complex forms which resolves the HJ.</text>
</comment>
<keyword evidence="1 6" id="KW-0963">Cytoplasm</keyword>
<evidence type="ECO:0000256" key="2">
    <source>
        <dbReference type="ARBA" id="ARBA00022763"/>
    </source>
</evidence>
<evidence type="ECO:0000313" key="9">
    <source>
        <dbReference type="Proteomes" id="UP000018466"/>
    </source>
</evidence>
<dbReference type="NCBIfam" id="TIGR00084">
    <property type="entry name" value="ruvA"/>
    <property type="match status" value="1"/>
</dbReference>
<dbReference type="SUPFAM" id="SSF46929">
    <property type="entry name" value="DNA helicase RuvA subunit, C-terminal domain"/>
    <property type="match status" value="1"/>
</dbReference>
<dbReference type="AlphaFoldDB" id="A0AA36Y6F7"/>
<dbReference type="Gene3D" id="2.40.50.140">
    <property type="entry name" value="Nucleic acid-binding proteins"/>
    <property type="match status" value="1"/>
</dbReference>
<gene>
    <name evidence="6" type="primary">ruvA</name>
    <name evidence="8" type="ORF">HMPREF9623_00204</name>
</gene>
<evidence type="ECO:0000313" key="8">
    <source>
        <dbReference type="EMBL" id="EHO18020.1"/>
    </source>
</evidence>
<organism evidence="8 9">
    <name type="scientific">Stomatobaculum longum</name>
    <dbReference type="NCBI Taxonomy" id="796942"/>
    <lineage>
        <taxon>Bacteria</taxon>
        <taxon>Bacillati</taxon>
        <taxon>Bacillota</taxon>
        <taxon>Clostridia</taxon>
        <taxon>Lachnospirales</taxon>
        <taxon>Lachnospiraceae</taxon>
        <taxon>Stomatobaculum</taxon>
    </lineage>
</organism>
<comment type="caution">
    <text evidence="6">Lacks conserved residue(s) required for the propagation of feature annotation.</text>
</comment>
<dbReference type="SMART" id="SM00278">
    <property type="entry name" value="HhH1"/>
    <property type="match status" value="2"/>
</dbReference>
<dbReference type="InterPro" id="IPR011114">
    <property type="entry name" value="RuvA_C"/>
</dbReference>
<dbReference type="Pfam" id="PF01330">
    <property type="entry name" value="RuvA_N"/>
    <property type="match status" value="1"/>
</dbReference>
<dbReference type="RefSeq" id="WP_009532039.1">
    <property type="nucleotide sequence ID" value="NZ_JH590861.1"/>
</dbReference>
<dbReference type="InterPro" id="IPR000085">
    <property type="entry name" value="RuvA"/>
</dbReference>
<dbReference type="Gene3D" id="1.10.8.10">
    <property type="entry name" value="DNA helicase RuvA subunit, C-terminal domain"/>
    <property type="match status" value="1"/>
</dbReference>
<sequence>MISYIKGTLAAVGESEVIVEAGAFGIAVKTSRAVIERLPTKGAELLLHTYLKMSEDAVSLYGFDREADLRLFRALLGVSGIGPKGALAVLSALEPEALKLAVLTGDAKAIAKAPGIGVRTAERIILELKNQEVVQTLSADTVSGGSVSGAAAAEAIDALVQLGYGIGEATRAVRAVPEAEKKDSETLLREALRQF</sequence>
<keyword evidence="8" id="KW-0347">Helicase</keyword>
<evidence type="ECO:0000256" key="3">
    <source>
        <dbReference type="ARBA" id="ARBA00023125"/>
    </source>
</evidence>
<keyword evidence="2 6" id="KW-0227">DNA damage</keyword>
<evidence type="ECO:0000256" key="1">
    <source>
        <dbReference type="ARBA" id="ARBA00022490"/>
    </source>
</evidence>
<dbReference type="InterPro" id="IPR003583">
    <property type="entry name" value="Hlx-hairpin-Hlx_DNA-bd_motif"/>
</dbReference>
<dbReference type="GeneID" id="86940000"/>
<dbReference type="InterPro" id="IPR012340">
    <property type="entry name" value="NA-bd_OB-fold"/>
</dbReference>
<proteinExistence type="inferred from homology"/>
<evidence type="ECO:0000256" key="5">
    <source>
        <dbReference type="ARBA" id="ARBA00023204"/>
    </source>
</evidence>
<comment type="function">
    <text evidence="6">The RuvA-RuvB-RuvC complex processes Holliday junction (HJ) DNA during genetic recombination and DNA repair, while the RuvA-RuvB complex plays an important role in the rescue of blocked DNA replication forks via replication fork reversal (RFR). RuvA specifically binds to HJ cruciform DNA, conferring on it an open structure. The RuvB hexamer acts as an ATP-dependent pump, pulling dsDNA into and through the RuvAB complex. HJ branch migration allows RuvC to scan DNA until it finds its consensus sequence, where it cleaves and resolves the cruciform DNA.</text>
</comment>
<dbReference type="SUPFAM" id="SSF47781">
    <property type="entry name" value="RuvA domain 2-like"/>
    <property type="match status" value="1"/>
</dbReference>
<dbReference type="Proteomes" id="UP000018466">
    <property type="component" value="Unassembled WGS sequence"/>
</dbReference>
<keyword evidence="8" id="KW-0067">ATP-binding</keyword>
<keyword evidence="8" id="KW-0547">Nucleotide-binding</keyword>
<feature type="region of interest" description="Domain III" evidence="6">
    <location>
        <begin position="147"/>
        <end position="195"/>
    </location>
</feature>
<keyword evidence="5 6" id="KW-0234">DNA repair</keyword>
<dbReference type="Gene3D" id="1.10.150.20">
    <property type="entry name" value="5' to 3' exonuclease, C-terminal subdomain"/>
    <property type="match status" value="1"/>
</dbReference>
<comment type="domain">
    <text evidence="6">Has three domains with a flexible linker between the domains II and III and assumes an 'L' shape. Domain III is highly mobile and contacts RuvB.</text>
</comment>
<protein>
    <recommendedName>
        <fullName evidence="6">Holliday junction branch migration complex subunit RuvA</fullName>
    </recommendedName>
</protein>
<evidence type="ECO:0000259" key="7">
    <source>
        <dbReference type="SMART" id="SM00278"/>
    </source>
</evidence>
<accession>A0AA36Y6F7</accession>
<dbReference type="GO" id="GO:0006310">
    <property type="term" value="P:DNA recombination"/>
    <property type="evidence" value="ECO:0007669"/>
    <property type="project" value="UniProtKB-UniRule"/>
</dbReference>
<dbReference type="GO" id="GO:0005524">
    <property type="term" value="F:ATP binding"/>
    <property type="evidence" value="ECO:0007669"/>
    <property type="project" value="InterPro"/>
</dbReference>
<dbReference type="HAMAP" id="MF_00031">
    <property type="entry name" value="DNA_HJ_migration_RuvA"/>
    <property type="match status" value="1"/>
</dbReference>
<dbReference type="GO" id="GO:0006281">
    <property type="term" value="P:DNA repair"/>
    <property type="evidence" value="ECO:0007669"/>
    <property type="project" value="UniProtKB-UniRule"/>
</dbReference>
<feature type="region of interest" description="Domain I" evidence="6">
    <location>
        <begin position="1"/>
        <end position="64"/>
    </location>
</feature>
<dbReference type="GO" id="GO:0000400">
    <property type="term" value="F:four-way junction DNA binding"/>
    <property type="evidence" value="ECO:0007669"/>
    <property type="project" value="UniProtKB-UniRule"/>
</dbReference>
<dbReference type="InterPro" id="IPR010994">
    <property type="entry name" value="RuvA_2-like"/>
</dbReference>
<evidence type="ECO:0000256" key="6">
    <source>
        <dbReference type="HAMAP-Rule" id="MF_00031"/>
    </source>
</evidence>
<keyword evidence="8" id="KW-0378">Hydrolase</keyword>
<dbReference type="Pfam" id="PF07499">
    <property type="entry name" value="RuvA_C"/>
    <property type="match status" value="1"/>
</dbReference>
<feature type="domain" description="Helix-hairpin-helix DNA-binding motif class 1" evidence="7">
    <location>
        <begin position="108"/>
        <end position="127"/>
    </location>
</feature>
<keyword evidence="3 6" id="KW-0238">DNA-binding</keyword>
<dbReference type="Pfam" id="PF14520">
    <property type="entry name" value="HHH_5"/>
    <property type="match status" value="1"/>
</dbReference>
<dbReference type="SUPFAM" id="SSF50249">
    <property type="entry name" value="Nucleic acid-binding proteins"/>
    <property type="match status" value="1"/>
</dbReference>
<evidence type="ECO:0000256" key="4">
    <source>
        <dbReference type="ARBA" id="ARBA00023172"/>
    </source>
</evidence>
<dbReference type="InterPro" id="IPR013849">
    <property type="entry name" value="DNA_helicase_Holl-junc_RuvA_I"/>
</dbReference>
<dbReference type="GO" id="GO:0009378">
    <property type="term" value="F:four-way junction helicase activity"/>
    <property type="evidence" value="ECO:0007669"/>
    <property type="project" value="InterPro"/>
</dbReference>
<keyword evidence="4 6" id="KW-0233">DNA recombination</keyword>